<dbReference type="Proteomes" id="UP001597326">
    <property type="component" value="Unassembled WGS sequence"/>
</dbReference>
<dbReference type="Pfam" id="PF01596">
    <property type="entry name" value="Methyltransf_3"/>
    <property type="match status" value="1"/>
</dbReference>
<comment type="caution">
    <text evidence="4">The sequence shown here is derived from an EMBL/GenBank/DDBJ whole genome shotgun (WGS) entry which is preliminary data.</text>
</comment>
<keyword evidence="2 4" id="KW-0808">Transferase</keyword>
<protein>
    <submittedName>
        <fullName evidence="4">O-methyltransferase</fullName>
        <ecNumber evidence="4">2.1.1.-</ecNumber>
    </submittedName>
</protein>
<evidence type="ECO:0000256" key="2">
    <source>
        <dbReference type="ARBA" id="ARBA00022679"/>
    </source>
</evidence>
<sequence>MTQQSNPTSPAAPTLDARSWGYAEDFVAADERIRDAREQAVGLGIDTISNGAASALRFLTRLVQARAVVEIGTGTGVSGLAFFEGMGREGILTSIDAEADRQAAARQEFQAAGVPSQRFRLIAGTPLDVLPKLRDGAYDVVFINGDKLEYVEYVAQALRLLRHGGVVVLHNALWRNLVADPDNEDDETLIIREALSAVAETEEFTSVLLPVGDGLLAAIKE</sequence>
<dbReference type="InterPro" id="IPR050362">
    <property type="entry name" value="Cation-dep_OMT"/>
</dbReference>
<dbReference type="InterPro" id="IPR029063">
    <property type="entry name" value="SAM-dependent_MTases_sf"/>
</dbReference>
<dbReference type="EC" id="2.1.1.-" evidence="4"/>
<dbReference type="EMBL" id="JBHUFZ010000024">
    <property type="protein sequence ID" value="MFD1890653.1"/>
    <property type="molecule type" value="Genomic_DNA"/>
</dbReference>
<evidence type="ECO:0000313" key="5">
    <source>
        <dbReference type="Proteomes" id="UP001597326"/>
    </source>
</evidence>
<dbReference type="Gene3D" id="3.40.50.150">
    <property type="entry name" value="Vaccinia Virus protein VP39"/>
    <property type="match status" value="1"/>
</dbReference>
<keyword evidence="1 4" id="KW-0489">Methyltransferase</keyword>
<name>A0ABW4RWC6_9ACTN</name>
<evidence type="ECO:0000313" key="4">
    <source>
        <dbReference type="EMBL" id="MFD1890653.1"/>
    </source>
</evidence>
<keyword evidence="5" id="KW-1185">Reference proteome</keyword>
<accession>A0ABW4RWC6</accession>
<dbReference type="PANTHER" id="PTHR10509">
    <property type="entry name" value="O-METHYLTRANSFERASE-RELATED"/>
    <property type="match status" value="1"/>
</dbReference>
<dbReference type="PROSITE" id="PS51682">
    <property type="entry name" value="SAM_OMT_I"/>
    <property type="match status" value="1"/>
</dbReference>
<reference evidence="5" key="1">
    <citation type="journal article" date="2019" name="Int. J. Syst. Evol. Microbiol.">
        <title>The Global Catalogue of Microorganisms (GCM) 10K type strain sequencing project: providing services to taxonomists for standard genome sequencing and annotation.</title>
        <authorList>
            <consortium name="The Broad Institute Genomics Platform"/>
            <consortium name="The Broad Institute Genome Sequencing Center for Infectious Disease"/>
            <person name="Wu L."/>
            <person name="Ma J."/>
        </authorList>
    </citation>
    <scope>NUCLEOTIDE SEQUENCE [LARGE SCALE GENOMIC DNA]</scope>
    <source>
        <strain evidence="5">CAIM 431</strain>
    </source>
</reference>
<evidence type="ECO:0000256" key="3">
    <source>
        <dbReference type="ARBA" id="ARBA00022691"/>
    </source>
</evidence>
<dbReference type="CDD" id="cd02440">
    <property type="entry name" value="AdoMet_MTases"/>
    <property type="match status" value="1"/>
</dbReference>
<proteinExistence type="predicted"/>
<keyword evidence="3" id="KW-0949">S-adenosyl-L-methionine</keyword>
<dbReference type="RefSeq" id="WP_343874062.1">
    <property type="nucleotide sequence ID" value="NZ_BAAAIX010000023.1"/>
</dbReference>
<dbReference type="InterPro" id="IPR002935">
    <property type="entry name" value="SAM_O-MeTrfase"/>
</dbReference>
<organism evidence="4 5">
    <name type="scientific">Luteococcus peritonei</name>
    <dbReference type="NCBI Taxonomy" id="88874"/>
    <lineage>
        <taxon>Bacteria</taxon>
        <taxon>Bacillati</taxon>
        <taxon>Actinomycetota</taxon>
        <taxon>Actinomycetes</taxon>
        <taxon>Propionibacteriales</taxon>
        <taxon>Propionibacteriaceae</taxon>
        <taxon>Luteococcus</taxon>
    </lineage>
</organism>
<dbReference type="PANTHER" id="PTHR10509:SF85">
    <property type="entry name" value="O-METHYLTRANSFERASE RV1220C-RELATED"/>
    <property type="match status" value="1"/>
</dbReference>
<evidence type="ECO:0000256" key="1">
    <source>
        <dbReference type="ARBA" id="ARBA00022603"/>
    </source>
</evidence>
<dbReference type="GO" id="GO:0032259">
    <property type="term" value="P:methylation"/>
    <property type="evidence" value="ECO:0007669"/>
    <property type="project" value="UniProtKB-KW"/>
</dbReference>
<dbReference type="GO" id="GO:0008168">
    <property type="term" value="F:methyltransferase activity"/>
    <property type="evidence" value="ECO:0007669"/>
    <property type="project" value="UniProtKB-KW"/>
</dbReference>
<gene>
    <name evidence="4" type="ORF">ACFSCS_10750</name>
</gene>
<dbReference type="SUPFAM" id="SSF53335">
    <property type="entry name" value="S-adenosyl-L-methionine-dependent methyltransferases"/>
    <property type="match status" value="1"/>
</dbReference>